<sequence>MPEFEPEKLSMPEITSGKGKESSEKTQAERLSDLEKEHKAETELIKKSVADKKEQEELLLKNEEAFYKKDLSFYKPFIKKMLQKI</sequence>
<gene>
    <name evidence="2" type="ORF">TPHV1_30130</name>
</gene>
<organism evidence="2 3">
    <name type="scientific">Treponema phagedenis</name>
    <dbReference type="NCBI Taxonomy" id="162"/>
    <lineage>
        <taxon>Bacteria</taxon>
        <taxon>Pseudomonadati</taxon>
        <taxon>Spirochaetota</taxon>
        <taxon>Spirochaetia</taxon>
        <taxon>Spirochaetales</taxon>
        <taxon>Treponemataceae</taxon>
        <taxon>Treponema</taxon>
    </lineage>
</organism>
<dbReference type="EMBL" id="CDNC01000023">
    <property type="protein sequence ID" value="CEM62235.1"/>
    <property type="molecule type" value="Genomic_DNA"/>
</dbReference>
<feature type="compositionally biased region" description="Basic and acidic residues" evidence="1">
    <location>
        <begin position="18"/>
        <end position="37"/>
    </location>
</feature>
<dbReference type="AlphaFoldDB" id="A0A0B7GZ42"/>
<name>A0A0B7GZ42_TREPH</name>
<reference evidence="3" key="1">
    <citation type="submission" date="2015-01" db="EMBL/GenBank/DDBJ databases">
        <authorList>
            <person name="Manzoor Shahid"/>
            <person name="Zubair Saima"/>
        </authorList>
    </citation>
    <scope>NUCLEOTIDE SEQUENCE [LARGE SCALE GENOMIC DNA]</scope>
    <source>
        <strain evidence="3">V1</strain>
    </source>
</reference>
<feature type="compositionally biased region" description="Basic and acidic residues" evidence="1">
    <location>
        <begin position="1"/>
        <end position="10"/>
    </location>
</feature>
<evidence type="ECO:0000313" key="3">
    <source>
        <dbReference type="Proteomes" id="UP000042527"/>
    </source>
</evidence>
<evidence type="ECO:0000256" key="1">
    <source>
        <dbReference type="SAM" id="MobiDB-lite"/>
    </source>
</evidence>
<keyword evidence="3" id="KW-1185">Reference proteome</keyword>
<feature type="region of interest" description="Disordered" evidence="1">
    <location>
        <begin position="1"/>
        <end position="37"/>
    </location>
</feature>
<protein>
    <submittedName>
        <fullName evidence="2">Uncharacterized protein</fullName>
    </submittedName>
</protein>
<proteinExistence type="predicted"/>
<dbReference type="Proteomes" id="UP000042527">
    <property type="component" value="Unassembled WGS sequence"/>
</dbReference>
<accession>A0A0B7GZ42</accession>
<evidence type="ECO:0000313" key="2">
    <source>
        <dbReference type="EMBL" id="CEM62235.1"/>
    </source>
</evidence>
<dbReference type="RefSeq" id="WP_052812591.1">
    <property type="nucleotide sequence ID" value="NZ_CDNC01000023.1"/>
</dbReference>